<dbReference type="EMBL" id="KX817802">
    <property type="protein sequence ID" value="APC92574.1"/>
    <property type="molecule type" value="mRNA"/>
</dbReference>
<dbReference type="PROSITE" id="PS51767">
    <property type="entry name" value="PEPTIDASE_A1"/>
    <property type="match status" value="1"/>
</dbReference>
<dbReference type="InterPro" id="IPR033121">
    <property type="entry name" value="PEPTIDASE_A1"/>
</dbReference>
<name>A0A1J0KEC0_9HEMI</name>
<dbReference type="FunFam" id="2.40.70.10:FF:000115">
    <property type="entry name" value="Lysosomal aspartic protease"/>
    <property type="match status" value="1"/>
</dbReference>
<dbReference type="InterPro" id="IPR021109">
    <property type="entry name" value="Peptidase_aspartic_dom_sf"/>
</dbReference>
<feature type="disulfide bond" evidence="5">
    <location>
        <begin position="261"/>
        <end position="264"/>
    </location>
</feature>
<dbReference type="AlphaFoldDB" id="A0A1J0KEC0"/>
<feature type="domain" description="Peptidase A1" evidence="6">
    <location>
        <begin position="65"/>
        <end position="379"/>
    </location>
</feature>
<dbReference type="EC" id="3.4.23.5" evidence="7"/>
<dbReference type="Gene3D" id="2.60.40.1960">
    <property type="match status" value="1"/>
</dbReference>
<protein>
    <submittedName>
        <fullName evidence="7">Midgut cathepsin D-like protein CatD3</fullName>
        <ecNumber evidence="7">3.4.23.5</ecNumber>
    </submittedName>
</protein>
<dbReference type="GO" id="GO:0004190">
    <property type="term" value="F:aspartic-type endopeptidase activity"/>
    <property type="evidence" value="ECO:0007669"/>
    <property type="project" value="UniProtKB-KW"/>
</dbReference>
<dbReference type="PRINTS" id="PR00792">
    <property type="entry name" value="PEPSIN"/>
</dbReference>
<keyword evidence="3" id="KW-0064">Aspartyl protease</keyword>
<evidence type="ECO:0000256" key="4">
    <source>
        <dbReference type="ARBA" id="ARBA00022801"/>
    </source>
</evidence>
<dbReference type="InterPro" id="IPR001461">
    <property type="entry name" value="Aspartic_peptidase_A1"/>
</dbReference>
<accession>A0A1J0KEC0</accession>
<evidence type="ECO:0000256" key="5">
    <source>
        <dbReference type="PIRSR" id="PIRSR601461-2"/>
    </source>
</evidence>
<dbReference type="GO" id="GO:0006508">
    <property type="term" value="P:proteolysis"/>
    <property type="evidence" value="ECO:0007669"/>
    <property type="project" value="UniProtKB-KW"/>
</dbReference>
<dbReference type="SUPFAM" id="SSF50630">
    <property type="entry name" value="Acid proteases"/>
    <property type="match status" value="1"/>
</dbReference>
<proteinExistence type="evidence at transcript level"/>
<dbReference type="PANTHER" id="PTHR47966:SF51">
    <property type="entry name" value="BETA-SITE APP-CLEAVING ENZYME, ISOFORM A-RELATED"/>
    <property type="match status" value="1"/>
</dbReference>
<evidence type="ECO:0000313" key="7">
    <source>
        <dbReference type="EMBL" id="APC92574.1"/>
    </source>
</evidence>
<organism evidence="7">
    <name type="scientific">Dysdercus peruvianus</name>
    <dbReference type="NCBI Taxonomy" id="685034"/>
    <lineage>
        <taxon>Eukaryota</taxon>
        <taxon>Metazoa</taxon>
        <taxon>Ecdysozoa</taxon>
        <taxon>Arthropoda</taxon>
        <taxon>Hexapoda</taxon>
        <taxon>Insecta</taxon>
        <taxon>Pterygota</taxon>
        <taxon>Neoptera</taxon>
        <taxon>Paraneoptera</taxon>
        <taxon>Hemiptera</taxon>
        <taxon>Heteroptera</taxon>
        <taxon>Panheteroptera</taxon>
        <taxon>Pentatomomorpha</taxon>
        <taxon>Pyrrhocoroidea</taxon>
        <taxon>Pyrrhocoridae</taxon>
        <taxon>Dysdercus</taxon>
    </lineage>
</organism>
<dbReference type="PANTHER" id="PTHR47966">
    <property type="entry name" value="BETA-SITE APP-CLEAVING ENZYME, ISOFORM A-RELATED"/>
    <property type="match status" value="1"/>
</dbReference>
<feature type="disulfide bond" evidence="5">
    <location>
        <begin position="302"/>
        <end position="340"/>
    </location>
</feature>
<feature type="disulfide bond" evidence="5">
    <location>
        <begin position="96"/>
        <end position="103"/>
    </location>
</feature>
<evidence type="ECO:0000256" key="3">
    <source>
        <dbReference type="ARBA" id="ARBA00022750"/>
    </source>
</evidence>
<dbReference type="Pfam" id="PF00026">
    <property type="entry name" value="Asp"/>
    <property type="match status" value="1"/>
</dbReference>
<keyword evidence="2" id="KW-0645">Protease</keyword>
<keyword evidence="4 7" id="KW-0378">Hydrolase</keyword>
<dbReference type="Gene3D" id="2.40.70.10">
    <property type="entry name" value="Acid Proteases"/>
    <property type="match status" value="2"/>
</dbReference>
<evidence type="ECO:0000259" key="6">
    <source>
        <dbReference type="PROSITE" id="PS51767"/>
    </source>
</evidence>
<comment type="similarity">
    <text evidence="1">Belongs to the peptidase A1 family.</text>
</comment>
<keyword evidence="5" id="KW-1015">Disulfide bond</keyword>
<evidence type="ECO:0000256" key="2">
    <source>
        <dbReference type="ARBA" id="ARBA00022670"/>
    </source>
</evidence>
<reference evidence="7" key="1">
    <citation type="journal article" date="2016" name="Comp. Biochem. Physiol. B, Biochem. Mol. Biol.">
        <title>Role of cathepsins D in the midgut of Dysdercus peruvianus.</title>
        <authorList>
            <person name="Pimentel A.C."/>
            <person name="Fuzita F.J."/>
            <person name="Palmisano G."/>
            <person name="Ferreira C."/>
            <person name="Terra W.R."/>
        </authorList>
    </citation>
    <scope>NUCLEOTIDE SEQUENCE</scope>
</reference>
<evidence type="ECO:0000256" key="1">
    <source>
        <dbReference type="ARBA" id="ARBA00007447"/>
    </source>
</evidence>
<sequence length="383" mass="43104">MEILYFIKIISLLITGSNAFFRVNLHKEAHSLDPNKLKLLHNDLINNFNKKSVGTKISSYLDGNYYGEISIGSPPQTFKVIFDTSSSDLWVPSKKCSKFNLACWTLKLYDSSKSATYEEGSTSFSVSYIEGETTGFVSRDIVKIGSLELINQTFGEAVHQPSKTFYSTKLSGIVGLAFPYSTNTGVPPIRRIINEMLLEKNIFSVVLNRFGNSESGGEIIFGGWDDTKFNASSIKYIPLMDNTEWIFDLDFISAGDGEELCIKCQAMASTGTPYIIGHTKLVDELYEKIGAKKHSNMATVDCREIEKLPSVTFSINGNKYSIKGKDYVIKKTKFLFWSECVVGIVGMPLYSFQPWILGDLFLQNYYTIFDIENYQIAFNDLQI</sequence>